<reference evidence="5" key="1">
    <citation type="journal article" date="2020" name="J. Eukaryot. Microbiol.">
        <title>De novo Sequencing, Assembly and Annotation of the Transcriptome for the Free-Living Testate Amoeba Arcella intermedia.</title>
        <authorList>
            <person name="Ribeiro G.M."/>
            <person name="Porfirio-Sousa A.L."/>
            <person name="Maurer-Alcala X.X."/>
            <person name="Katz L.A."/>
            <person name="Lahr D.J.G."/>
        </authorList>
    </citation>
    <scope>NUCLEOTIDE SEQUENCE</scope>
</reference>
<organism evidence="5">
    <name type="scientific">Arcella intermedia</name>
    <dbReference type="NCBI Taxonomy" id="1963864"/>
    <lineage>
        <taxon>Eukaryota</taxon>
        <taxon>Amoebozoa</taxon>
        <taxon>Tubulinea</taxon>
        <taxon>Elardia</taxon>
        <taxon>Arcellinida</taxon>
        <taxon>Sphaerothecina</taxon>
        <taxon>Arcellidae</taxon>
        <taxon>Arcella</taxon>
    </lineage>
</organism>
<evidence type="ECO:0000256" key="3">
    <source>
        <dbReference type="ARBA" id="ARBA00023295"/>
    </source>
</evidence>
<dbReference type="EMBL" id="GIBP01004913">
    <property type="protein sequence ID" value="NDV33882.1"/>
    <property type="molecule type" value="Transcribed_RNA"/>
</dbReference>
<feature type="domain" description="Inosine/uridine-preferring nucleoside hydrolase" evidence="4">
    <location>
        <begin position="1"/>
        <end position="298"/>
    </location>
</feature>
<sequence length="318" mass="34961">MDCDPGHDDACAIMLAGHNPHLELLGISTVMGNQTLQKTTMNALKVLAISGLDDIKVVPGQAKPLIETLAVCPEIHGDSGLETAKESFPDVQIKEPVQQKAIIYMNQVFSKTEGKITIIATACLTNIALLLTVFPEVKEKIEEIVILGGAMGIGNMGPVMEWNIMVDPHAAKIVLESGLKIVLIPLEVTHTCLVTEAILDRIKAMQSPFSRLLVSLLTFFAETYQKTFNFSSPPLHDPLAVAYAIDPSLFETLFTRVDIEVESKLSKGQTVCDIYLMGKKELRNVHLATKVDVNKFWDLMFDAWNTTNNLSSLNKSKL</sequence>
<dbReference type="GO" id="GO:0005829">
    <property type="term" value="C:cytosol"/>
    <property type="evidence" value="ECO:0007669"/>
    <property type="project" value="TreeGrafter"/>
</dbReference>
<dbReference type="PANTHER" id="PTHR12304:SF59">
    <property type="entry name" value="INOSINE-URIDINE PREFERRING NUCLEOSIDE HYDROLASE FAMILY PROTEIN"/>
    <property type="match status" value="1"/>
</dbReference>
<accession>A0A6B2LA08</accession>
<dbReference type="PANTHER" id="PTHR12304">
    <property type="entry name" value="INOSINE-URIDINE PREFERRING NUCLEOSIDE HYDROLASE"/>
    <property type="match status" value="1"/>
</dbReference>
<dbReference type="InterPro" id="IPR023186">
    <property type="entry name" value="IUNH"/>
</dbReference>
<dbReference type="GO" id="GO:0006152">
    <property type="term" value="P:purine nucleoside catabolic process"/>
    <property type="evidence" value="ECO:0007669"/>
    <property type="project" value="TreeGrafter"/>
</dbReference>
<evidence type="ECO:0000256" key="1">
    <source>
        <dbReference type="ARBA" id="ARBA00009176"/>
    </source>
</evidence>
<dbReference type="InterPro" id="IPR001910">
    <property type="entry name" value="Inosine/uridine_hydrolase_dom"/>
</dbReference>
<keyword evidence="2" id="KW-0378">Hydrolase</keyword>
<dbReference type="Gene3D" id="3.90.245.10">
    <property type="entry name" value="Ribonucleoside hydrolase-like"/>
    <property type="match status" value="1"/>
</dbReference>
<name>A0A6B2LA08_9EUKA</name>
<evidence type="ECO:0000259" key="4">
    <source>
        <dbReference type="Pfam" id="PF01156"/>
    </source>
</evidence>
<dbReference type="CDD" id="cd02651">
    <property type="entry name" value="nuc_hydro_IU_UC_XIUA"/>
    <property type="match status" value="1"/>
</dbReference>
<evidence type="ECO:0000256" key="2">
    <source>
        <dbReference type="ARBA" id="ARBA00022801"/>
    </source>
</evidence>
<dbReference type="Pfam" id="PF01156">
    <property type="entry name" value="IU_nuc_hydro"/>
    <property type="match status" value="1"/>
</dbReference>
<proteinExistence type="inferred from homology"/>
<dbReference type="AlphaFoldDB" id="A0A6B2LA08"/>
<dbReference type="SUPFAM" id="SSF53590">
    <property type="entry name" value="Nucleoside hydrolase"/>
    <property type="match status" value="1"/>
</dbReference>
<protein>
    <recommendedName>
        <fullName evidence="4">Inosine/uridine-preferring nucleoside hydrolase domain-containing protein</fullName>
    </recommendedName>
</protein>
<dbReference type="GO" id="GO:0008477">
    <property type="term" value="F:purine nucleosidase activity"/>
    <property type="evidence" value="ECO:0007669"/>
    <property type="project" value="TreeGrafter"/>
</dbReference>
<keyword evidence="3" id="KW-0326">Glycosidase</keyword>
<evidence type="ECO:0000313" key="5">
    <source>
        <dbReference type="EMBL" id="NDV33882.1"/>
    </source>
</evidence>
<comment type="similarity">
    <text evidence="1">Belongs to the IUNH family.</text>
</comment>
<dbReference type="InterPro" id="IPR036452">
    <property type="entry name" value="Ribo_hydro-like"/>
</dbReference>